<dbReference type="RefSeq" id="WP_008840517.1">
    <property type="nucleotide sequence ID" value="NZ_AHAM01000319.1"/>
</dbReference>
<gene>
    <name evidence="6" type="ORF">MAXJ12_34874</name>
</gene>
<organism evidence="6 7">
    <name type="scientific">Mesorhizobium alhagi CCNWXJ12-2</name>
    <dbReference type="NCBI Taxonomy" id="1107882"/>
    <lineage>
        <taxon>Bacteria</taxon>
        <taxon>Pseudomonadati</taxon>
        <taxon>Pseudomonadota</taxon>
        <taxon>Alphaproteobacteria</taxon>
        <taxon>Hyphomicrobiales</taxon>
        <taxon>Phyllobacteriaceae</taxon>
        <taxon>Allomesorhizobium</taxon>
    </lineage>
</organism>
<keyword evidence="4" id="KW-0460">Magnesium</keyword>
<dbReference type="AlphaFoldDB" id="H0I3B0"/>
<dbReference type="PROSITE" id="PS51462">
    <property type="entry name" value="NUDIX"/>
    <property type="match status" value="1"/>
</dbReference>
<evidence type="ECO:0000256" key="4">
    <source>
        <dbReference type="ARBA" id="ARBA00022842"/>
    </source>
</evidence>
<dbReference type="Gene3D" id="3.90.79.10">
    <property type="entry name" value="Nucleoside Triphosphate Pyrophosphohydrolase"/>
    <property type="match status" value="1"/>
</dbReference>
<keyword evidence="2" id="KW-0479">Metal-binding</keyword>
<dbReference type="PANTHER" id="PTHR12629:SF0">
    <property type="entry name" value="DIPHOSPHOINOSITOL-POLYPHOSPHATE DIPHOSPHATASE"/>
    <property type="match status" value="1"/>
</dbReference>
<protein>
    <submittedName>
        <fullName evidence="6">NUDIX hydrolase</fullName>
    </submittedName>
</protein>
<evidence type="ECO:0000313" key="7">
    <source>
        <dbReference type="Proteomes" id="UP000003250"/>
    </source>
</evidence>
<dbReference type="PANTHER" id="PTHR12629">
    <property type="entry name" value="DIPHOSPHOINOSITOL POLYPHOSPHATE PHOSPHOHYDROLASE"/>
    <property type="match status" value="1"/>
</dbReference>
<dbReference type="InterPro" id="IPR047198">
    <property type="entry name" value="DDP-like_NUDIX"/>
</dbReference>
<dbReference type="CDD" id="cd04666">
    <property type="entry name" value="NUDIX_DIPP2_like_Nudt4"/>
    <property type="match status" value="1"/>
</dbReference>
<dbReference type="InterPro" id="IPR015797">
    <property type="entry name" value="NUDIX_hydrolase-like_dom_sf"/>
</dbReference>
<evidence type="ECO:0000256" key="2">
    <source>
        <dbReference type="ARBA" id="ARBA00022723"/>
    </source>
</evidence>
<proteinExistence type="predicted"/>
<dbReference type="Proteomes" id="UP000003250">
    <property type="component" value="Unassembled WGS sequence"/>
</dbReference>
<accession>H0I3B0</accession>
<evidence type="ECO:0000256" key="1">
    <source>
        <dbReference type="ARBA" id="ARBA00001946"/>
    </source>
</evidence>
<dbReference type="GO" id="GO:0005737">
    <property type="term" value="C:cytoplasm"/>
    <property type="evidence" value="ECO:0007669"/>
    <property type="project" value="TreeGrafter"/>
</dbReference>
<reference evidence="6 7" key="1">
    <citation type="journal article" date="2012" name="J. Bacteriol.">
        <title>Draft Genome Sequence of Mesorhizobium alhagi CCNWXJ12-2T, a Novel Salt-Resistant Species Isolated from the Desert of Northwestern China.</title>
        <authorList>
            <person name="Zhou M."/>
            <person name="Chen W."/>
            <person name="Chen H."/>
            <person name="Wei G."/>
        </authorList>
    </citation>
    <scope>NUCLEOTIDE SEQUENCE [LARGE SCALE GENOMIC DNA]</scope>
    <source>
        <strain evidence="6 7">CCNWXJ12-2</strain>
    </source>
</reference>
<dbReference type="PATRIC" id="fig|1107882.3.peg.6722"/>
<name>H0I3B0_9HYPH</name>
<evidence type="ECO:0000259" key="5">
    <source>
        <dbReference type="PROSITE" id="PS51462"/>
    </source>
</evidence>
<dbReference type="InterPro" id="IPR000086">
    <property type="entry name" value="NUDIX_hydrolase_dom"/>
</dbReference>
<sequence>MSKEKRFVDKAKNGKPIRQVAAVPFRRDSRGNVEVMLITSKTTKRFIVPKGWPMKGKSGRKAAITEALEEAGVVGEALREPPGVYAYWKRLSSHFVRVAVKVYLLSVIDVRSDWKESSQRQRAWLSPADAAALIDEPQLASLLRSMTSQPMDQLTEHEQPPFV</sequence>
<feature type="domain" description="Nudix hydrolase" evidence="5">
    <location>
        <begin position="15"/>
        <end position="147"/>
    </location>
</feature>
<evidence type="ECO:0000256" key="3">
    <source>
        <dbReference type="ARBA" id="ARBA00022801"/>
    </source>
</evidence>
<comment type="cofactor">
    <cofactor evidence="1">
        <name>Mg(2+)</name>
        <dbReference type="ChEBI" id="CHEBI:18420"/>
    </cofactor>
</comment>
<dbReference type="SUPFAM" id="SSF55811">
    <property type="entry name" value="Nudix"/>
    <property type="match status" value="1"/>
</dbReference>
<keyword evidence="7" id="KW-1185">Reference proteome</keyword>
<keyword evidence="3 6" id="KW-0378">Hydrolase</keyword>
<dbReference type="GO" id="GO:0016462">
    <property type="term" value="F:pyrophosphatase activity"/>
    <property type="evidence" value="ECO:0007669"/>
    <property type="project" value="InterPro"/>
</dbReference>
<dbReference type="EMBL" id="AHAM01000319">
    <property type="protein sequence ID" value="EHK52506.1"/>
    <property type="molecule type" value="Genomic_DNA"/>
</dbReference>
<dbReference type="GO" id="GO:0046872">
    <property type="term" value="F:metal ion binding"/>
    <property type="evidence" value="ECO:0007669"/>
    <property type="project" value="UniProtKB-KW"/>
</dbReference>
<evidence type="ECO:0000313" key="6">
    <source>
        <dbReference type="EMBL" id="EHK52506.1"/>
    </source>
</evidence>